<accession>A0ABR5DBB4</accession>
<dbReference type="EMBL" id="JWIT01000003">
    <property type="protein sequence ID" value="KJF74355.1"/>
    <property type="molecule type" value="Genomic_DNA"/>
</dbReference>
<evidence type="ECO:0000313" key="2">
    <source>
        <dbReference type="Proteomes" id="UP000032564"/>
    </source>
</evidence>
<name>A0ABR5DBB4_9HYPH</name>
<keyword evidence="2" id="KW-1185">Reference proteome</keyword>
<organism evidence="1 2">
    <name type="scientific">Agrobacterium arsenijevicii</name>
    <dbReference type="NCBI Taxonomy" id="1585697"/>
    <lineage>
        <taxon>Bacteria</taxon>
        <taxon>Pseudomonadati</taxon>
        <taxon>Pseudomonadota</taxon>
        <taxon>Alphaproteobacteria</taxon>
        <taxon>Hyphomicrobiales</taxon>
        <taxon>Rhizobiaceae</taxon>
        <taxon>Rhizobium/Agrobacterium group</taxon>
        <taxon>Agrobacterium</taxon>
    </lineage>
</organism>
<proteinExistence type="predicted"/>
<sequence>MASFFSKILSAFGSGGQSADAPQKVAQSEPHVHGDYLIYATPLKEGGQFRLAGRIEKKDGEETLVHEFVRADVFTSMDDAVEFTIRKAKLIIDQNGSSLFPGK</sequence>
<gene>
    <name evidence="1" type="ORF">RP75_04290</name>
</gene>
<protein>
    <submittedName>
        <fullName evidence="1">Transcriptional activator HlyU</fullName>
    </submittedName>
</protein>
<comment type="caution">
    <text evidence="1">The sequence shown here is derived from an EMBL/GenBank/DDBJ whole genome shotgun (WGS) entry which is preliminary data.</text>
</comment>
<dbReference type="Proteomes" id="UP000032564">
    <property type="component" value="Unassembled WGS sequence"/>
</dbReference>
<dbReference type="InterPro" id="IPR018772">
    <property type="entry name" value="Transcription_activator_HlyU"/>
</dbReference>
<dbReference type="Pfam" id="PF10115">
    <property type="entry name" value="HlyU"/>
    <property type="match status" value="1"/>
</dbReference>
<evidence type="ECO:0000313" key="1">
    <source>
        <dbReference type="EMBL" id="KJF74355.1"/>
    </source>
</evidence>
<reference evidence="1 2" key="1">
    <citation type="submission" date="2014-12" db="EMBL/GenBank/DDBJ databases">
        <authorList>
            <person name="Kuzmanovic N."/>
            <person name="Pulawska J."/>
            <person name="Obradovic A."/>
        </authorList>
    </citation>
    <scope>NUCLEOTIDE SEQUENCE [LARGE SCALE GENOMIC DNA]</scope>
    <source>
        <strain evidence="1 2">KFB 330</strain>
    </source>
</reference>
<dbReference type="RefSeq" id="WP_045015904.1">
    <property type="nucleotide sequence ID" value="NZ_CP166104.1"/>
</dbReference>